<protein>
    <submittedName>
        <fullName evidence="1">Chitin-binding type-2 domain-containing protein</fullName>
    </submittedName>
</protein>
<dbReference type="OrthoDB" id="6435874at2759"/>
<dbReference type="EMBL" id="BMAV01026242">
    <property type="protein sequence ID" value="GFS48608.1"/>
    <property type="molecule type" value="Genomic_DNA"/>
</dbReference>
<dbReference type="AlphaFoldDB" id="A0A8X6IJH1"/>
<evidence type="ECO:0000313" key="2">
    <source>
        <dbReference type="Proteomes" id="UP000886998"/>
    </source>
</evidence>
<gene>
    <name evidence="1" type="primary">AVEN_134660_1</name>
    <name evidence="1" type="ORF">TNIN_334581</name>
</gene>
<name>A0A8X6IJH1_9ARAC</name>
<keyword evidence="2" id="KW-1185">Reference proteome</keyword>
<evidence type="ECO:0000313" key="1">
    <source>
        <dbReference type="EMBL" id="GFS48608.1"/>
    </source>
</evidence>
<sequence length="192" mass="21332">MKELESEYPEIKAMKRELLKKLHTYSSRFDSKLNRDESIILRLLAFVINVAEKLKVDYTKIIHEKEIAKPITIDPMPVEEIIAEDDYAPFVGSIRGIPGVHYPDYSEIPVTSFTCSDKKYVPGFYADLETGCQVPKAISAAVPVVKARLLPFRRENQICCAAMVPLGKAKVAKAAAFPIMKAKIAAAAAVPH</sequence>
<accession>A0A8X6IJH1</accession>
<dbReference type="Proteomes" id="UP000886998">
    <property type="component" value="Unassembled WGS sequence"/>
</dbReference>
<reference evidence="1" key="1">
    <citation type="submission" date="2020-08" db="EMBL/GenBank/DDBJ databases">
        <title>Multicomponent nature underlies the extraordinary mechanical properties of spider dragline silk.</title>
        <authorList>
            <person name="Kono N."/>
            <person name="Nakamura H."/>
            <person name="Mori M."/>
            <person name="Yoshida Y."/>
            <person name="Ohtoshi R."/>
            <person name="Malay A.D."/>
            <person name="Moran D.A.P."/>
            <person name="Tomita M."/>
            <person name="Numata K."/>
            <person name="Arakawa K."/>
        </authorList>
    </citation>
    <scope>NUCLEOTIDE SEQUENCE</scope>
</reference>
<proteinExistence type="predicted"/>
<comment type="caution">
    <text evidence="1">The sequence shown here is derived from an EMBL/GenBank/DDBJ whole genome shotgun (WGS) entry which is preliminary data.</text>
</comment>
<organism evidence="1 2">
    <name type="scientific">Trichonephila inaurata madagascariensis</name>
    <dbReference type="NCBI Taxonomy" id="2747483"/>
    <lineage>
        <taxon>Eukaryota</taxon>
        <taxon>Metazoa</taxon>
        <taxon>Ecdysozoa</taxon>
        <taxon>Arthropoda</taxon>
        <taxon>Chelicerata</taxon>
        <taxon>Arachnida</taxon>
        <taxon>Araneae</taxon>
        <taxon>Araneomorphae</taxon>
        <taxon>Entelegynae</taxon>
        <taxon>Araneoidea</taxon>
        <taxon>Nephilidae</taxon>
        <taxon>Trichonephila</taxon>
        <taxon>Trichonephila inaurata</taxon>
    </lineage>
</organism>